<evidence type="ECO:0000256" key="3">
    <source>
        <dbReference type="PROSITE-ProRule" id="PRU00284"/>
    </source>
</evidence>
<evidence type="ECO:0000259" key="7">
    <source>
        <dbReference type="PROSITE" id="PS50111"/>
    </source>
</evidence>
<feature type="domain" description="Methyl-accepting transducer" evidence="7">
    <location>
        <begin position="459"/>
        <end position="695"/>
    </location>
</feature>
<dbReference type="GO" id="GO:0006935">
    <property type="term" value="P:chemotaxis"/>
    <property type="evidence" value="ECO:0007669"/>
    <property type="project" value="InterPro"/>
</dbReference>
<feature type="domain" description="HAMP" evidence="8">
    <location>
        <begin position="314"/>
        <end position="366"/>
    </location>
</feature>
<keyword evidence="6" id="KW-0472">Membrane</keyword>
<evidence type="ECO:0000256" key="4">
    <source>
        <dbReference type="SAM" id="Coils"/>
    </source>
</evidence>
<dbReference type="SMART" id="SM00283">
    <property type="entry name" value="MA"/>
    <property type="match status" value="1"/>
</dbReference>
<dbReference type="SUPFAM" id="SSF58104">
    <property type="entry name" value="Methyl-accepting chemotaxis protein (MCP) signaling domain"/>
    <property type="match status" value="1"/>
</dbReference>
<organism evidence="9 10">
    <name type="scientific">Candidatus Halobonum tyrrellensis G22</name>
    <dbReference type="NCBI Taxonomy" id="1324957"/>
    <lineage>
        <taxon>Archaea</taxon>
        <taxon>Methanobacteriati</taxon>
        <taxon>Methanobacteriota</taxon>
        <taxon>Stenosarchaea group</taxon>
        <taxon>Halobacteria</taxon>
        <taxon>Halobacteriales</taxon>
        <taxon>Haloferacaceae</taxon>
        <taxon>Candidatus Halobonum</taxon>
    </lineage>
</organism>
<dbReference type="AlphaFoldDB" id="V4IVX9"/>
<reference evidence="9 10" key="1">
    <citation type="journal article" date="2013" name="Genome Announc.">
        <title>Draft Genome Sequence of 'Candidatus Halobonum tyrrellensis' Strain G22, Isolated from the Hypersaline Waters of Lake Tyrrell, Australia.</title>
        <authorList>
            <person name="Ugalde J.A."/>
            <person name="Narasingarao P."/>
            <person name="Kuo S."/>
            <person name="Podell S."/>
            <person name="Allen E.E."/>
        </authorList>
    </citation>
    <scope>NUCLEOTIDE SEQUENCE [LARGE SCALE GENOMIC DNA]</scope>
    <source>
        <strain evidence="9 10">G22</strain>
    </source>
</reference>
<feature type="compositionally biased region" description="Polar residues" evidence="5">
    <location>
        <begin position="464"/>
        <end position="476"/>
    </location>
</feature>
<dbReference type="PROSITE" id="PS50111">
    <property type="entry name" value="CHEMOTAXIS_TRANSDUC_2"/>
    <property type="match status" value="1"/>
</dbReference>
<feature type="region of interest" description="Disordered" evidence="5">
    <location>
        <begin position="750"/>
        <end position="786"/>
    </location>
</feature>
<gene>
    <name evidence="9" type="ORF">K933_14488</name>
</gene>
<dbReference type="EMBL" id="ASGZ01000060">
    <property type="protein sequence ID" value="ESP87302.1"/>
    <property type="molecule type" value="Genomic_DNA"/>
</dbReference>
<evidence type="ECO:0000256" key="5">
    <source>
        <dbReference type="SAM" id="MobiDB-lite"/>
    </source>
</evidence>
<keyword evidence="6" id="KW-0812">Transmembrane</keyword>
<dbReference type="SMART" id="SM00304">
    <property type="entry name" value="HAMP"/>
    <property type="match status" value="3"/>
</dbReference>
<keyword evidence="1 3" id="KW-0807">Transducer</keyword>
<dbReference type="PANTHER" id="PTHR32089:SF112">
    <property type="entry name" value="LYSOZYME-LIKE PROTEIN-RELATED"/>
    <property type="match status" value="1"/>
</dbReference>
<feature type="transmembrane region" description="Helical" evidence="6">
    <location>
        <begin position="20"/>
        <end position="41"/>
    </location>
</feature>
<keyword evidence="4" id="KW-0175">Coiled coil</keyword>
<dbReference type="SUPFAM" id="SSF158472">
    <property type="entry name" value="HAMP domain-like"/>
    <property type="match status" value="1"/>
</dbReference>
<dbReference type="CDD" id="cd06225">
    <property type="entry name" value="HAMP"/>
    <property type="match status" value="1"/>
</dbReference>
<accession>V4IVX9</accession>
<evidence type="ECO:0000313" key="9">
    <source>
        <dbReference type="EMBL" id="ESP87302.1"/>
    </source>
</evidence>
<feature type="domain" description="HAMP" evidence="8">
    <location>
        <begin position="387"/>
        <end position="440"/>
    </location>
</feature>
<keyword evidence="10" id="KW-1185">Reference proteome</keyword>
<feature type="region of interest" description="Disordered" evidence="5">
    <location>
        <begin position="451"/>
        <end position="531"/>
    </location>
</feature>
<comment type="similarity">
    <text evidence="2">Belongs to the methyl-accepting chemotaxis (MCP) protein family.</text>
</comment>
<dbReference type="Proteomes" id="UP000017840">
    <property type="component" value="Unassembled WGS sequence"/>
</dbReference>
<evidence type="ECO:0000256" key="2">
    <source>
        <dbReference type="ARBA" id="ARBA00029447"/>
    </source>
</evidence>
<dbReference type="RefSeq" id="WP_023395471.1">
    <property type="nucleotide sequence ID" value="NZ_ASGZ01000060.1"/>
</dbReference>
<protein>
    <submittedName>
        <fullName evidence="9">MCP domain-containing signal transducer</fullName>
    </submittedName>
</protein>
<name>V4IVX9_9EURY</name>
<dbReference type="InterPro" id="IPR003660">
    <property type="entry name" value="HAMP_dom"/>
</dbReference>
<dbReference type="InterPro" id="IPR004090">
    <property type="entry name" value="Chemotax_Me-accpt_rcpt"/>
</dbReference>
<evidence type="ECO:0000259" key="8">
    <source>
        <dbReference type="PROSITE" id="PS50885"/>
    </source>
</evidence>
<dbReference type="GO" id="GO:0007165">
    <property type="term" value="P:signal transduction"/>
    <property type="evidence" value="ECO:0007669"/>
    <property type="project" value="UniProtKB-KW"/>
</dbReference>
<dbReference type="PATRIC" id="fig|1324957.4.peg.2936"/>
<keyword evidence="6" id="KW-1133">Transmembrane helix</keyword>
<feature type="compositionally biased region" description="Low complexity" evidence="5">
    <location>
        <begin position="753"/>
        <end position="771"/>
    </location>
</feature>
<dbReference type="PRINTS" id="PR00260">
    <property type="entry name" value="CHEMTRNSDUCR"/>
</dbReference>
<dbReference type="STRING" id="1324957.K933_14488"/>
<dbReference type="PROSITE" id="PS50885">
    <property type="entry name" value="HAMP"/>
    <property type="match status" value="2"/>
</dbReference>
<dbReference type="Pfam" id="PF00672">
    <property type="entry name" value="HAMP"/>
    <property type="match status" value="1"/>
</dbReference>
<dbReference type="PANTHER" id="PTHR32089">
    <property type="entry name" value="METHYL-ACCEPTING CHEMOTAXIS PROTEIN MCPB"/>
    <property type="match status" value="1"/>
</dbReference>
<dbReference type="InterPro" id="IPR004089">
    <property type="entry name" value="MCPsignal_dom"/>
</dbReference>
<dbReference type="Gene3D" id="3.30.450.20">
    <property type="entry name" value="PAS domain"/>
    <property type="match status" value="1"/>
</dbReference>
<dbReference type="OrthoDB" id="8523at2157"/>
<dbReference type="GO" id="GO:0004888">
    <property type="term" value="F:transmembrane signaling receptor activity"/>
    <property type="evidence" value="ECO:0007669"/>
    <property type="project" value="InterPro"/>
</dbReference>
<dbReference type="Gene3D" id="1.10.287.950">
    <property type="entry name" value="Methyl-accepting chemotaxis protein"/>
    <property type="match status" value="1"/>
</dbReference>
<evidence type="ECO:0000256" key="1">
    <source>
        <dbReference type="ARBA" id="ARBA00023224"/>
    </source>
</evidence>
<feature type="coiled-coil region" evidence="4">
    <location>
        <begin position="320"/>
        <end position="395"/>
    </location>
</feature>
<evidence type="ECO:0000313" key="10">
    <source>
        <dbReference type="Proteomes" id="UP000017840"/>
    </source>
</evidence>
<dbReference type="GO" id="GO:0016020">
    <property type="term" value="C:membrane"/>
    <property type="evidence" value="ECO:0007669"/>
    <property type="project" value="InterPro"/>
</dbReference>
<dbReference type="eggNOG" id="arCOG02320">
    <property type="taxonomic scope" value="Archaea"/>
</dbReference>
<dbReference type="CDD" id="cd11386">
    <property type="entry name" value="MCP_signal"/>
    <property type="match status" value="1"/>
</dbReference>
<feature type="compositionally biased region" description="Low complexity" evidence="5">
    <location>
        <begin position="496"/>
        <end position="521"/>
    </location>
</feature>
<proteinExistence type="inferred from homology"/>
<evidence type="ECO:0000256" key="6">
    <source>
        <dbReference type="SAM" id="Phobius"/>
    </source>
</evidence>
<feature type="compositionally biased region" description="Basic and acidic residues" evidence="5">
    <location>
        <begin position="522"/>
        <end position="531"/>
    </location>
</feature>
<dbReference type="Pfam" id="PF00015">
    <property type="entry name" value="MCPsignal"/>
    <property type="match status" value="1"/>
</dbReference>
<sequence>MASGTLRRILPERVRGSYALKFIAVILLIGVVTGTVGAYTYTNANTEIRADTEAELTSAAESQAGEVSRWVDQRTRTTRMISEYRTMGSGDPERVDEFLSATMMELPSDVTHLHYVDVETNEILASTDDSRVGRVETEAAWTDDEREFTSVNSVFRSDQFVHDGVSTLSFVSPVPTDRDRLLVLSADTGEIASALGTRVEGGFTDVVDGGDGEIIMDETGRVSDTDYPLGADASAVTAARSGEVGVVEMEANEDLLNEPYLAAYAPVEGTDWAVVMHVPKSSAYAVLSDVSFGIRTLIGGSLLGLVVLGLTIGRGTVRSLDDLEATASELERGNLDTEIDSDRADEIGRLYGTFASMRDSLKERIDEAEAATERAERQREEAAETAAELERTADAYGSVMARCADGDLTERMDADTDNDAMREIATEFNGMIGELEETVVRLQEFADSVAASSEDASDSIDEVQTASEQVSRSTQEIAAGADEQNDDLRETANEMSSLSASVEEVAAAADQVAASSEQASSRGEDAQEHAEAAISKMREIERRTDSTVDEVESLDEEVKQIGEIVGMITSIAEQTNLLALNASIEAARAGEAGEGFAVVADEIKTLAEEAGQATAEIEELIDGIVAATEGTADDMRATGESVTEGVETVERALDALDDVVARFDEANDGIQEISNGTEDQAASTEEVVGMVEAIASVSEQTAAEAEHVSAASEEQTASITEVTASVDSLSDRADRLHALLDEFEVDAANVSNATAPGSPGATGTGTPPASADGGVVTPDSGSDGGR</sequence>
<dbReference type="Gene3D" id="6.10.250.1910">
    <property type="match status" value="1"/>
</dbReference>
<comment type="caution">
    <text evidence="9">The sequence shown here is derived from an EMBL/GenBank/DDBJ whole genome shotgun (WGS) entry which is preliminary data.</text>
</comment>